<dbReference type="Pfam" id="PF02038">
    <property type="entry name" value="ATP1G1_PLM_MAT8"/>
    <property type="match status" value="1"/>
</dbReference>
<dbReference type="Ensembl" id="ENSSGRT00000034152.1">
    <property type="protein sequence ID" value="ENSSGRP00000031820.1"/>
    <property type="gene ID" value="ENSSGRG00000017855.1"/>
</dbReference>
<keyword evidence="4 7" id="KW-0812">Transmembrane</keyword>
<accession>A0A672M3D2</accession>
<dbReference type="Proteomes" id="UP000472262">
    <property type="component" value="Unassembled WGS sequence"/>
</dbReference>
<keyword evidence="3 7" id="KW-0813">Transport</keyword>
<keyword evidence="5 7" id="KW-0406">Ion transport</keyword>
<evidence type="ECO:0000313" key="9">
    <source>
        <dbReference type="Ensembl" id="ENSSGRP00000031820.1"/>
    </source>
</evidence>
<dbReference type="AlphaFoldDB" id="A0A672M3D2"/>
<evidence type="ECO:0000256" key="5">
    <source>
        <dbReference type="ARBA" id="ARBA00023065"/>
    </source>
</evidence>
<proteinExistence type="inferred from homology"/>
<keyword evidence="6 7" id="KW-0472">Membrane</keyword>
<dbReference type="Gene3D" id="1.20.5.780">
    <property type="entry name" value="Single helix bin"/>
    <property type="match status" value="1"/>
</dbReference>
<evidence type="ECO:0000256" key="4">
    <source>
        <dbReference type="ARBA" id="ARBA00022692"/>
    </source>
</evidence>
<feature type="transmembrane region" description="Helical" evidence="7">
    <location>
        <begin position="22"/>
        <end position="42"/>
    </location>
</feature>
<evidence type="ECO:0000256" key="2">
    <source>
        <dbReference type="ARBA" id="ARBA00005948"/>
    </source>
</evidence>
<dbReference type="InterPro" id="IPR000272">
    <property type="entry name" value="Ion-transport_regulator_FXYD"/>
</dbReference>
<evidence type="ECO:0000313" key="10">
    <source>
        <dbReference type="Proteomes" id="UP000472262"/>
    </source>
</evidence>
<dbReference type="GO" id="GO:0043269">
    <property type="term" value="P:regulation of monoatomic ion transport"/>
    <property type="evidence" value="ECO:0007669"/>
    <property type="project" value="InterPro"/>
</dbReference>
<evidence type="ECO:0000256" key="6">
    <source>
        <dbReference type="ARBA" id="ARBA00023136"/>
    </source>
</evidence>
<organism evidence="9 10">
    <name type="scientific">Sinocyclocheilus grahami</name>
    <name type="common">Dianchi golden-line fish</name>
    <name type="synonym">Barbus grahami</name>
    <dbReference type="NCBI Taxonomy" id="75366"/>
    <lineage>
        <taxon>Eukaryota</taxon>
        <taxon>Metazoa</taxon>
        <taxon>Chordata</taxon>
        <taxon>Craniata</taxon>
        <taxon>Vertebrata</taxon>
        <taxon>Euteleostomi</taxon>
        <taxon>Actinopterygii</taxon>
        <taxon>Neopterygii</taxon>
        <taxon>Teleostei</taxon>
        <taxon>Ostariophysi</taxon>
        <taxon>Cypriniformes</taxon>
        <taxon>Cyprinidae</taxon>
        <taxon>Cyprininae</taxon>
        <taxon>Sinocyclocheilus</taxon>
    </lineage>
</organism>
<evidence type="ECO:0000256" key="3">
    <source>
        <dbReference type="ARBA" id="ARBA00022448"/>
    </source>
</evidence>
<dbReference type="GO" id="GO:0099106">
    <property type="term" value="F:ion channel regulator activity"/>
    <property type="evidence" value="ECO:0007669"/>
    <property type="project" value="InterPro"/>
</dbReference>
<protein>
    <recommendedName>
        <fullName evidence="7">FXYD domain-containing ion transport regulator</fullName>
    </recommendedName>
</protein>
<dbReference type="GO" id="GO:0006811">
    <property type="term" value="P:monoatomic ion transport"/>
    <property type="evidence" value="ECO:0007669"/>
    <property type="project" value="UniProtKB-KW"/>
</dbReference>
<evidence type="ECO:0000256" key="1">
    <source>
        <dbReference type="ARBA" id="ARBA00004167"/>
    </source>
</evidence>
<dbReference type="InParanoid" id="A0A672M3D2"/>
<sequence length="81" mass="8723">QFSERLPPTGFPLSPHSDYETLRTTGFILAVVMFVTGILIALSKSLNHRHFRTLGGSILGPGLIPSSDPSPRPGGVPRARE</sequence>
<name>A0A672M3D2_SINGR</name>
<keyword evidence="10" id="KW-1185">Reference proteome</keyword>
<reference evidence="9" key="1">
    <citation type="submission" date="2025-08" db="UniProtKB">
        <authorList>
            <consortium name="Ensembl"/>
        </authorList>
    </citation>
    <scope>IDENTIFICATION</scope>
</reference>
<reference evidence="9" key="2">
    <citation type="submission" date="2025-09" db="UniProtKB">
        <authorList>
            <consortium name="Ensembl"/>
        </authorList>
    </citation>
    <scope>IDENTIFICATION</scope>
</reference>
<dbReference type="GO" id="GO:0016020">
    <property type="term" value="C:membrane"/>
    <property type="evidence" value="ECO:0007669"/>
    <property type="project" value="UniProtKB-SubCell"/>
</dbReference>
<keyword evidence="7" id="KW-1133">Transmembrane helix</keyword>
<comment type="subcellular location">
    <subcellularLocation>
        <location evidence="1">Membrane</location>
        <topology evidence="1">Single-pass membrane protein</topology>
    </subcellularLocation>
</comment>
<evidence type="ECO:0000256" key="8">
    <source>
        <dbReference type="SAM" id="MobiDB-lite"/>
    </source>
</evidence>
<evidence type="ECO:0000256" key="7">
    <source>
        <dbReference type="RuleBase" id="RU364131"/>
    </source>
</evidence>
<feature type="region of interest" description="Disordered" evidence="8">
    <location>
        <begin position="59"/>
        <end position="81"/>
    </location>
</feature>
<comment type="similarity">
    <text evidence="2 7">Belongs to the FXYD family.</text>
</comment>